<evidence type="ECO:0000313" key="3">
    <source>
        <dbReference type="Proteomes" id="UP000837857"/>
    </source>
</evidence>
<organism evidence="2 3">
    <name type="scientific">Iphiclides podalirius</name>
    <name type="common">scarce swallowtail</name>
    <dbReference type="NCBI Taxonomy" id="110791"/>
    <lineage>
        <taxon>Eukaryota</taxon>
        <taxon>Metazoa</taxon>
        <taxon>Ecdysozoa</taxon>
        <taxon>Arthropoda</taxon>
        <taxon>Hexapoda</taxon>
        <taxon>Insecta</taxon>
        <taxon>Pterygota</taxon>
        <taxon>Neoptera</taxon>
        <taxon>Endopterygota</taxon>
        <taxon>Lepidoptera</taxon>
        <taxon>Glossata</taxon>
        <taxon>Ditrysia</taxon>
        <taxon>Papilionoidea</taxon>
        <taxon>Papilionidae</taxon>
        <taxon>Papilioninae</taxon>
        <taxon>Iphiclides</taxon>
    </lineage>
</organism>
<gene>
    <name evidence="2" type="ORF">IPOD504_LOCUS16937</name>
</gene>
<feature type="non-terminal residue" evidence="2">
    <location>
        <position position="75"/>
    </location>
</feature>
<evidence type="ECO:0000313" key="2">
    <source>
        <dbReference type="EMBL" id="CAH2075602.1"/>
    </source>
</evidence>
<dbReference type="Proteomes" id="UP000837857">
    <property type="component" value="Chromosome 8"/>
</dbReference>
<proteinExistence type="predicted"/>
<evidence type="ECO:0000256" key="1">
    <source>
        <dbReference type="SAM" id="MobiDB-lite"/>
    </source>
</evidence>
<protein>
    <submittedName>
        <fullName evidence="2">Uncharacterized protein</fullName>
    </submittedName>
</protein>
<feature type="compositionally biased region" description="Polar residues" evidence="1">
    <location>
        <begin position="66"/>
        <end position="75"/>
    </location>
</feature>
<reference evidence="2" key="1">
    <citation type="submission" date="2022-03" db="EMBL/GenBank/DDBJ databases">
        <authorList>
            <person name="Martin H S."/>
        </authorList>
    </citation>
    <scope>NUCLEOTIDE SEQUENCE</scope>
</reference>
<feature type="region of interest" description="Disordered" evidence="1">
    <location>
        <begin position="54"/>
        <end position="75"/>
    </location>
</feature>
<sequence>MTYGCVTQRNVERAMLGITLHDRVQNELIRRRTKVVDVGEVKVGLGRTHVLKKRRTLETPARQEKSGQTTSPMVQ</sequence>
<name>A0ABN8J4G4_9NEOP</name>
<keyword evidence="3" id="KW-1185">Reference proteome</keyword>
<accession>A0ABN8J4G4</accession>
<dbReference type="EMBL" id="OW152820">
    <property type="protein sequence ID" value="CAH2075602.1"/>
    <property type="molecule type" value="Genomic_DNA"/>
</dbReference>